<name>A0ABQ4F3C9_9ACTN</name>
<keyword evidence="2" id="KW-1185">Reference proteome</keyword>
<reference evidence="1 2" key="1">
    <citation type="submission" date="2021-01" db="EMBL/GenBank/DDBJ databases">
        <title>Whole genome shotgun sequence of Plantactinospora mayteni NBRC 109088.</title>
        <authorList>
            <person name="Komaki H."/>
            <person name="Tamura T."/>
        </authorList>
    </citation>
    <scope>NUCLEOTIDE SEQUENCE [LARGE SCALE GENOMIC DNA]</scope>
    <source>
        <strain evidence="1 2">NBRC 109088</strain>
    </source>
</reference>
<gene>
    <name evidence="1" type="ORF">Pma05_79930</name>
</gene>
<accession>A0ABQ4F3C9</accession>
<sequence>MSPPDYAAAVIAPRQVVLFADYGQFYVQDADAHGQAMRAGAAMDPDRPAGCWTADAV</sequence>
<evidence type="ECO:0000313" key="1">
    <source>
        <dbReference type="EMBL" id="GIH01421.1"/>
    </source>
</evidence>
<protein>
    <submittedName>
        <fullName evidence="1">Uncharacterized protein</fullName>
    </submittedName>
</protein>
<comment type="caution">
    <text evidence="1">The sequence shown here is derived from an EMBL/GenBank/DDBJ whole genome shotgun (WGS) entry which is preliminary data.</text>
</comment>
<evidence type="ECO:0000313" key="2">
    <source>
        <dbReference type="Proteomes" id="UP000621500"/>
    </source>
</evidence>
<dbReference type="Proteomes" id="UP000621500">
    <property type="component" value="Unassembled WGS sequence"/>
</dbReference>
<dbReference type="EMBL" id="BONX01000071">
    <property type="protein sequence ID" value="GIH01421.1"/>
    <property type="molecule type" value="Genomic_DNA"/>
</dbReference>
<proteinExistence type="predicted"/>
<organism evidence="1 2">
    <name type="scientific">Plantactinospora mayteni</name>
    <dbReference type="NCBI Taxonomy" id="566021"/>
    <lineage>
        <taxon>Bacteria</taxon>
        <taxon>Bacillati</taxon>
        <taxon>Actinomycetota</taxon>
        <taxon>Actinomycetes</taxon>
        <taxon>Micromonosporales</taxon>
        <taxon>Micromonosporaceae</taxon>
        <taxon>Plantactinospora</taxon>
    </lineage>
</organism>